<gene>
    <name evidence="2" type="ORF">GCM10010170_101510</name>
</gene>
<dbReference type="SUPFAM" id="SSF51182">
    <property type="entry name" value="RmlC-like cupins"/>
    <property type="match status" value="1"/>
</dbReference>
<feature type="domain" description="(S)-ureidoglycine aminohydrolase cupin" evidence="1">
    <location>
        <begin position="46"/>
        <end position="118"/>
    </location>
</feature>
<keyword evidence="3" id="KW-1185">Reference proteome</keyword>
<dbReference type="EMBL" id="BAAARV010000120">
    <property type="protein sequence ID" value="GAA2389747.1"/>
    <property type="molecule type" value="Genomic_DNA"/>
</dbReference>
<sequence length="128" mass="14044">MTTPAITPAVRHTQVQSADLPEKSVAGSAPAGDVYEVSLPMWPDERKGIMKSGIWEATPGLLRGKREGWAEICHIISGRATVTTEGGDAVELGPGDVLVLPDGWRGTWEIHETVRKFYALQRFDTYRP</sequence>
<dbReference type="InterPro" id="IPR008579">
    <property type="entry name" value="UGlyAH_Cupin_dom"/>
</dbReference>
<dbReference type="RefSeq" id="WP_344619940.1">
    <property type="nucleotide sequence ID" value="NZ_BAAARV010000120.1"/>
</dbReference>
<proteinExistence type="predicted"/>
<organism evidence="2 3">
    <name type="scientific">Dactylosporangium salmoneum</name>
    <dbReference type="NCBI Taxonomy" id="53361"/>
    <lineage>
        <taxon>Bacteria</taxon>
        <taxon>Bacillati</taxon>
        <taxon>Actinomycetota</taxon>
        <taxon>Actinomycetes</taxon>
        <taxon>Micromonosporales</taxon>
        <taxon>Micromonosporaceae</taxon>
        <taxon>Dactylosporangium</taxon>
    </lineage>
</organism>
<dbReference type="InterPro" id="IPR011051">
    <property type="entry name" value="RmlC_Cupin_sf"/>
</dbReference>
<evidence type="ECO:0000313" key="2">
    <source>
        <dbReference type="EMBL" id="GAA2389747.1"/>
    </source>
</evidence>
<dbReference type="InterPro" id="IPR014710">
    <property type="entry name" value="RmlC-like_jellyroll"/>
</dbReference>
<dbReference type="CDD" id="cd02227">
    <property type="entry name" value="cupin_TM1112-like"/>
    <property type="match status" value="1"/>
</dbReference>
<comment type="caution">
    <text evidence="2">The sequence shown here is derived from an EMBL/GenBank/DDBJ whole genome shotgun (WGS) entry which is preliminary data.</text>
</comment>
<dbReference type="Proteomes" id="UP001501444">
    <property type="component" value="Unassembled WGS sequence"/>
</dbReference>
<dbReference type="Gene3D" id="2.60.120.10">
    <property type="entry name" value="Jelly Rolls"/>
    <property type="match status" value="1"/>
</dbReference>
<evidence type="ECO:0000313" key="3">
    <source>
        <dbReference type="Proteomes" id="UP001501444"/>
    </source>
</evidence>
<dbReference type="Pfam" id="PF05899">
    <property type="entry name" value="Cupin_3"/>
    <property type="match status" value="1"/>
</dbReference>
<dbReference type="PANTHER" id="PTHR40943:SF1">
    <property type="entry name" value="CYTOPLASMIC PROTEIN"/>
    <property type="match status" value="1"/>
</dbReference>
<dbReference type="PANTHER" id="PTHR40943">
    <property type="entry name" value="CYTOPLASMIC PROTEIN-RELATED"/>
    <property type="match status" value="1"/>
</dbReference>
<evidence type="ECO:0000259" key="1">
    <source>
        <dbReference type="Pfam" id="PF05899"/>
    </source>
</evidence>
<reference evidence="2 3" key="1">
    <citation type="journal article" date="2019" name="Int. J. Syst. Evol. Microbiol.">
        <title>The Global Catalogue of Microorganisms (GCM) 10K type strain sequencing project: providing services to taxonomists for standard genome sequencing and annotation.</title>
        <authorList>
            <consortium name="The Broad Institute Genomics Platform"/>
            <consortium name="The Broad Institute Genome Sequencing Center for Infectious Disease"/>
            <person name="Wu L."/>
            <person name="Ma J."/>
        </authorList>
    </citation>
    <scope>NUCLEOTIDE SEQUENCE [LARGE SCALE GENOMIC DNA]</scope>
    <source>
        <strain evidence="2 3">JCM 3272</strain>
    </source>
</reference>
<name>A0ABN3HYG9_9ACTN</name>
<protein>
    <submittedName>
        <fullName evidence="2">Cupin domain-containing protein</fullName>
    </submittedName>
</protein>
<accession>A0ABN3HYG9</accession>